<name>A0A1H3U7M2_9BACI</name>
<keyword evidence="3 4" id="KW-0472">Membrane</keyword>
<evidence type="ECO:0000313" key="6">
    <source>
        <dbReference type="EMBL" id="SDZ58287.1"/>
    </source>
</evidence>
<evidence type="ECO:0000256" key="3">
    <source>
        <dbReference type="ARBA" id="ARBA00023136"/>
    </source>
</evidence>
<proteinExistence type="inferred from homology"/>
<comment type="subcellular location">
    <subcellularLocation>
        <location evidence="4">Cell membrane</location>
    </subcellularLocation>
    <subcellularLocation>
        <location evidence="1">Membrane</location>
        <topology evidence="1">Multi-pass membrane protein</topology>
    </subcellularLocation>
</comment>
<comment type="similarity">
    <text evidence="2 4">Belongs to the GerABKA family.</text>
</comment>
<feature type="transmembrane region" description="Helical" evidence="5">
    <location>
        <begin position="401"/>
        <end position="420"/>
    </location>
</feature>
<sequence length="489" mass="54942">MFWRKNKKNRKIPSLSCANYLRSYIAVDEKPPTEIHEVKQHITAIFSNSFDFAKRTFRMRDGCGVFLCFISGISSENDLEEQVIKPLLKQDIRSGDVINQPGTYISVSKFSKPQNWQHLIDAILDGNILLHIDGAEPVILQLADKQERSIMDPTTEYQVYGPKIGFIETSKTNIGILRQFIKDPRLKTLNYQIGTLTKTQVALAYLEEYCQPGMVKYIDNKLTAYNKDSLLTQGELTKLISKDPYSIFPQATLTERPELAAFSLIQGKIVLFVDNTTFCIVAPVTFMDMLETSEDQIFLVPWHLTFLRVMRLVSLFVGTTLPALYVALVAYQPELIPTTLTITVAQSRVQIPLPAAAEAFLMMFALDVLVEASIRLPSFVGQTIGIVGGLVIGQAAVDAGIVSNTMVIVIAFTAIATFTLPSWEFVNSWRIVRYALVISSSLIGLYGLVLAVGFLLVHLCKLESMDRPYMYPIAPFDMKTLLTFFYPKR</sequence>
<gene>
    <name evidence="6" type="ORF">SAMN05421736_11926</name>
</gene>
<organism evidence="6 7">
    <name type="scientific">Evansella caseinilytica</name>
    <dbReference type="NCBI Taxonomy" id="1503961"/>
    <lineage>
        <taxon>Bacteria</taxon>
        <taxon>Bacillati</taxon>
        <taxon>Bacillota</taxon>
        <taxon>Bacilli</taxon>
        <taxon>Bacillales</taxon>
        <taxon>Bacillaceae</taxon>
        <taxon>Evansella</taxon>
    </lineage>
</organism>
<keyword evidence="5" id="KW-0812">Transmembrane</keyword>
<dbReference type="Proteomes" id="UP000198935">
    <property type="component" value="Unassembled WGS sequence"/>
</dbReference>
<dbReference type="Pfam" id="PF03323">
    <property type="entry name" value="GerA"/>
    <property type="match status" value="1"/>
</dbReference>
<evidence type="ECO:0000256" key="2">
    <source>
        <dbReference type="ARBA" id="ARBA00005278"/>
    </source>
</evidence>
<feature type="transmembrane region" description="Helical" evidence="5">
    <location>
        <begin position="432"/>
        <end position="457"/>
    </location>
</feature>
<dbReference type="InterPro" id="IPR050768">
    <property type="entry name" value="UPF0353/GerABKA_families"/>
</dbReference>
<dbReference type="InterPro" id="IPR004995">
    <property type="entry name" value="Spore_Ger"/>
</dbReference>
<dbReference type="STRING" id="1503961.SAMN05421736_11926"/>
<dbReference type="GO" id="GO:0005886">
    <property type="term" value="C:plasma membrane"/>
    <property type="evidence" value="ECO:0007669"/>
    <property type="project" value="UniProtKB-SubCell"/>
</dbReference>
<protein>
    <submittedName>
        <fullName evidence="6">Spore germination protein KA/spore germination protein</fullName>
    </submittedName>
</protein>
<feature type="transmembrane region" description="Helical" evidence="5">
    <location>
        <begin position="376"/>
        <end position="395"/>
    </location>
</feature>
<evidence type="ECO:0000256" key="5">
    <source>
        <dbReference type="SAM" id="Phobius"/>
    </source>
</evidence>
<dbReference type="PANTHER" id="PTHR22550">
    <property type="entry name" value="SPORE GERMINATION PROTEIN"/>
    <property type="match status" value="1"/>
</dbReference>
<dbReference type="GO" id="GO:0009847">
    <property type="term" value="P:spore germination"/>
    <property type="evidence" value="ECO:0007669"/>
    <property type="project" value="UniProtKB-UniRule"/>
</dbReference>
<dbReference type="PANTHER" id="PTHR22550:SF5">
    <property type="entry name" value="LEUCINE ZIPPER PROTEIN 4"/>
    <property type="match status" value="1"/>
</dbReference>
<feature type="transmembrane region" description="Helical" evidence="5">
    <location>
        <begin position="312"/>
        <end position="331"/>
    </location>
</feature>
<dbReference type="EMBL" id="FNPI01000019">
    <property type="protein sequence ID" value="SDZ58287.1"/>
    <property type="molecule type" value="Genomic_DNA"/>
</dbReference>
<keyword evidence="5" id="KW-1133">Transmembrane helix</keyword>
<dbReference type="AlphaFoldDB" id="A0A1H3U7M2"/>
<accession>A0A1H3U7M2</accession>
<reference evidence="7" key="1">
    <citation type="submission" date="2016-10" db="EMBL/GenBank/DDBJ databases">
        <authorList>
            <person name="Varghese N."/>
            <person name="Submissions S."/>
        </authorList>
    </citation>
    <scope>NUCLEOTIDE SEQUENCE [LARGE SCALE GENOMIC DNA]</scope>
    <source>
        <strain evidence="7">SP</strain>
    </source>
</reference>
<evidence type="ECO:0000313" key="7">
    <source>
        <dbReference type="Proteomes" id="UP000198935"/>
    </source>
</evidence>
<evidence type="ECO:0000256" key="1">
    <source>
        <dbReference type="ARBA" id="ARBA00004141"/>
    </source>
</evidence>
<evidence type="ECO:0000256" key="4">
    <source>
        <dbReference type="PIRNR" id="PIRNR005690"/>
    </source>
</evidence>
<keyword evidence="7" id="KW-1185">Reference proteome</keyword>
<dbReference type="PIRSF" id="PIRSF005690">
    <property type="entry name" value="GerBA"/>
    <property type="match status" value="1"/>
</dbReference>